<dbReference type="InterPro" id="IPR001650">
    <property type="entry name" value="Helicase_C-like"/>
</dbReference>
<keyword evidence="3 6" id="KW-0347">Helicase</keyword>
<dbReference type="Gene3D" id="3.40.50.300">
    <property type="entry name" value="P-loop containing nucleotide triphosphate hydrolases"/>
    <property type="match status" value="2"/>
</dbReference>
<evidence type="ECO:0000256" key="7">
    <source>
        <dbReference type="RuleBase" id="RU365068"/>
    </source>
</evidence>
<organism evidence="11 12">
    <name type="scientific">Exaiptasia diaphana</name>
    <name type="common">Tropical sea anemone</name>
    <name type="synonym">Aiptasia pulchella</name>
    <dbReference type="NCBI Taxonomy" id="2652724"/>
    <lineage>
        <taxon>Eukaryota</taxon>
        <taxon>Metazoa</taxon>
        <taxon>Cnidaria</taxon>
        <taxon>Anthozoa</taxon>
        <taxon>Hexacorallia</taxon>
        <taxon>Actiniaria</taxon>
        <taxon>Aiptasiidae</taxon>
        <taxon>Exaiptasia</taxon>
    </lineage>
</organism>
<feature type="compositionally biased region" description="Basic and acidic residues" evidence="8">
    <location>
        <begin position="49"/>
        <end position="62"/>
    </location>
</feature>
<dbReference type="InterPro" id="IPR000629">
    <property type="entry name" value="RNA-helicase_DEAD-box_CS"/>
</dbReference>
<dbReference type="Proteomes" id="UP000887567">
    <property type="component" value="Unplaced"/>
</dbReference>
<dbReference type="GO" id="GO:0003724">
    <property type="term" value="F:RNA helicase activity"/>
    <property type="evidence" value="ECO:0007669"/>
    <property type="project" value="UniProtKB-EC"/>
</dbReference>
<keyword evidence="1 6" id="KW-0547">Nucleotide-binding</keyword>
<comment type="function">
    <text evidence="7">RNA helicase.</text>
</comment>
<accession>A0A913XGM5</accession>
<feature type="region of interest" description="Disordered" evidence="8">
    <location>
        <begin position="620"/>
        <end position="671"/>
    </location>
</feature>
<dbReference type="PROSITE" id="PS51194">
    <property type="entry name" value="HELICASE_CTER"/>
    <property type="match status" value="1"/>
</dbReference>
<dbReference type="Pfam" id="PF00271">
    <property type="entry name" value="Helicase_C"/>
    <property type="match status" value="1"/>
</dbReference>
<evidence type="ECO:0000256" key="6">
    <source>
        <dbReference type="RuleBase" id="RU000492"/>
    </source>
</evidence>
<dbReference type="AlphaFoldDB" id="A0A913XGM5"/>
<comment type="similarity">
    <text evidence="6">Belongs to the DEAD box helicase family.</text>
</comment>
<feature type="region of interest" description="Disordered" evidence="8">
    <location>
        <begin position="1"/>
        <end position="84"/>
    </location>
</feature>
<dbReference type="SMART" id="SM01178">
    <property type="entry name" value="DUF4217"/>
    <property type="match status" value="1"/>
</dbReference>
<dbReference type="SUPFAM" id="SSF52540">
    <property type="entry name" value="P-loop containing nucleoside triphosphate hydrolases"/>
    <property type="match status" value="1"/>
</dbReference>
<evidence type="ECO:0000256" key="8">
    <source>
        <dbReference type="SAM" id="MobiDB-lite"/>
    </source>
</evidence>
<dbReference type="EnsemblMetazoa" id="XM_021048261.2">
    <property type="protein sequence ID" value="XP_020903920.1"/>
    <property type="gene ID" value="LOC110242304"/>
</dbReference>
<evidence type="ECO:0000256" key="4">
    <source>
        <dbReference type="ARBA" id="ARBA00022840"/>
    </source>
</evidence>
<keyword evidence="5 7" id="KW-0694">RNA-binding</keyword>
<comment type="domain">
    <text evidence="7">The Q motif is unique to and characteristic of the DEAD box family of RNA helicases and controls ATP binding and hydrolysis.</text>
</comment>
<dbReference type="InterPro" id="IPR027417">
    <property type="entry name" value="P-loop_NTPase"/>
</dbReference>
<dbReference type="PROSITE" id="PS00039">
    <property type="entry name" value="DEAD_ATP_HELICASE"/>
    <property type="match status" value="1"/>
</dbReference>
<dbReference type="GO" id="GO:0005524">
    <property type="term" value="F:ATP binding"/>
    <property type="evidence" value="ECO:0007669"/>
    <property type="project" value="UniProtKB-UniRule"/>
</dbReference>
<dbReference type="EC" id="3.6.4.13" evidence="7"/>
<protein>
    <recommendedName>
        <fullName evidence="7">ATP-dependent RNA helicase</fullName>
        <ecNumber evidence="7">3.6.4.13</ecNumber>
    </recommendedName>
</protein>
<feature type="domain" description="Helicase C-terminal" evidence="10">
    <location>
        <begin position="363"/>
        <end position="529"/>
    </location>
</feature>
<dbReference type="SMART" id="SM00487">
    <property type="entry name" value="DEXDc"/>
    <property type="match status" value="1"/>
</dbReference>
<evidence type="ECO:0000256" key="5">
    <source>
        <dbReference type="ARBA" id="ARBA00022884"/>
    </source>
</evidence>
<dbReference type="PANTHER" id="PTHR24031">
    <property type="entry name" value="RNA HELICASE"/>
    <property type="match status" value="1"/>
</dbReference>
<dbReference type="OMA" id="AVHIKAD"/>
<dbReference type="OrthoDB" id="422663at2759"/>
<keyword evidence="2 6" id="KW-0378">Hydrolase</keyword>
<keyword evidence="4 6" id="KW-0067">ATP-binding</keyword>
<evidence type="ECO:0000259" key="10">
    <source>
        <dbReference type="PROSITE" id="PS51194"/>
    </source>
</evidence>
<feature type="domain" description="Helicase ATP-binding" evidence="9">
    <location>
        <begin position="153"/>
        <end position="337"/>
    </location>
</feature>
<dbReference type="PROSITE" id="PS51192">
    <property type="entry name" value="HELICASE_ATP_BIND_1"/>
    <property type="match status" value="1"/>
</dbReference>
<name>A0A913XGM5_EXADI</name>
<dbReference type="SMART" id="SM00490">
    <property type="entry name" value="HELICc"/>
    <property type="match status" value="1"/>
</dbReference>
<dbReference type="InterPro" id="IPR025313">
    <property type="entry name" value="SPB4-like_CTE"/>
</dbReference>
<evidence type="ECO:0000313" key="11">
    <source>
        <dbReference type="EnsemblMetazoa" id="XP_020903920.1"/>
    </source>
</evidence>
<dbReference type="CDD" id="cd18787">
    <property type="entry name" value="SF2_C_DEAD"/>
    <property type="match status" value="1"/>
</dbReference>
<comment type="catalytic activity">
    <reaction evidence="7">
        <text>ATP + H2O = ADP + phosphate + H(+)</text>
        <dbReference type="Rhea" id="RHEA:13065"/>
        <dbReference type="ChEBI" id="CHEBI:15377"/>
        <dbReference type="ChEBI" id="CHEBI:15378"/>
        <dbReference type="ChEBI" id="CHEBI:30616"/>
        <dbReference type="ChEBI" id="CHEBI:43474"/>
        <dbReference type="ChEBI" id="CHEBI:456216"/>
        <dbReference type="EC" id="3.6.4.13"/>
    </reaction>
</comment>
<dbReference type="GO" id="GO:0003723">
    <property type="term" value="F:RNA binding"/>
    <property type="evidence" value="ECO:0007669"/>
    <property type="project" value="UniProtKB-UniRule"/>
</dbReference>
<evidence type="ECO:0000256" key="3">
    <source>
        <dbReference type="ARBA" id="ARBA00022806"/>
    </source>
</evidence>
<evidence type="ECO:0000256" key="2">
    <source>
        <dbReference type="ARBA" id="ARBA00022801"/>
    </source>
</evidence>
<dbReference type="InterPro" id="IPR011545">
    <property type="entry name" value="DEAD/DEAH_box_helicase_dom"/>
</dbReference>
<keyword evidence="12" id="KW-1185">Reference proteome</keyword>
<dbReference type="Pfam" id="PF13959">
    <property type="entry name" value="CTE_SPB4"/>
    <property type="match status" value="1"/>
</dbReference>
<dbReference type="GO" id="GO:0016787">
    <property type="term" value="F:hydrolase activity"/>
    <property type="evidence" value="ECO:0007669"/>
    <property type="project" value="UniProtKB-KW"/>
</dbReference>
<evidence type="ECO:0000256" key="1">
    <source>
        <dbReference type="ARBA" id="ARBA00022741"/>
    </source>
</evidence>
<dbReference type="KEGG" id="epa:110242304"/>
<sequence length="671" mass="75647">MDSDDGLMLNISAPNLDESLTRKSENRHKNKISNWKERKLQRKQVPVSIHKDKSKKGAEETRASQVYNDDLTKIPNCEHNSSQKPQVISSLFRHNPKIPKFKSSQQSPNEDSKDGPLFSVDKFGDLPLSAHMISNLENNLKMTTLTSVQKLAIPALIGGKDVFVKSKTGSGKTLCYALPIVHSLQKMHPKIERCDGPYALVLVPTRELALQSLNLLQKLVKPCQWVVPGFVVGGEKRKSEKARLRKGINILVATPGRLLDHIEKTNCLQFDKIHWVVLDEADRLLDMGFEKEVSSILQAVKDQLSPNAAFQTVLMSATLNKGIERLVQMYLNDPKFVNEAEIQDVFQVEKVVSEDKPTTMPHQLQQFFVIVPSKMRLVTLAAFILWKYQDTRHSCKMIVFLSSRDSVDFHHSLFQSILQIDNLKLFKLHGNMSQTERTEVFKDYSSCAAGVLLCTDVAARGLDLPNVNWIIQYNTPGSAVDYIHRVGRTARIGNEGQALLFLTPSEAAYLETLAENNIRPNEILVTDVLCCLVPSTNLKSKDKKKDIIRKLSQDAATDLQLKFEQFVLSSKENTKAAKQAYQSFIRSYATFPSSLKHIFHIKNLHLGHVAKAFALRDAPGGMFHQGKQQNKKKKTSKKPLIKPSKRGHPIDEHDGDKSTSGPRPKKRKKKQ</sequence>
<dbReference type="RefSeq" id="XP_020903920.1">
    <property type="nucleotide sequence ID" value="XM_021048261.2"/>
</dbReference>
<proteinExistence type="inferred from homology"/>
<dbReference type="Pfam" id="PF00270">
    <property type="entry name" value="DEAD"/>
    <property type="match status" value="1"/>
</dbReference>
<evidence type="ECO:0000259" key="9">
    <source>
        <dbReference type="PROSITE" id="PS51192"/>
    </source>
</evidence>
<reference evidence="11" key="1">
    <citation type="submission" date="2022-11" db="UniProtKB">
        <authorList>
            <consortium name="EnsemblMetazoa"/>
        </authorList>
    </citation>
    <scope>IDENTIFICATION</scope>
</reference>
<dbReference type="InterPro" id="IPR014001">
    <property type="entry name" value="Helicase_ATP-bd"/>
</dbReference>
<evidence type="ECO:0000313" key="12">
    <source>
        <dbReference type="Proteomes" id="UP000887567"/>
    </source>
</evidence>
<feature type="compositionally biased region" description="Basic residues" evidence="8">
    <location>
        <begin position="629"/>
        <end position="647"/>
    </location>
</feature>
<feature type="compositionally biased region" description="Basic and acidic residues" evidence="8">
    <location>
        <begin position="648"/>
        <end position="657"/>
    </location>
</feature>
<dbReference type="CDD" id="cd17949">
    <property type="entry name" value="DEADc_DDX31"/>
    <property type="match status" value="1"/>
</dbReference>
<dbReference type="GeneID" id="110242304"/>